<accession>A0A1C3E7C9</accession>
<dbReference type="InterPro" id="IPR051680">
    <property type="entry name" value="ATP-dep_Glu-Cys_Ligase-2"/>
</dbReference>
<dbReference type="InterPro" id="IPR007296">
    <property type="entry name" value="DUF403"/>
</dbReference>
<evidence type="ECO:0000313" key="5">
    <source>
        <dbReference type="Proteomes" id="UP000094828"/>
    </source>
</evidence>
<dbReference type="Gene3D" id="3.30.1490.270">
    <property type="match status" value="1"/>
</dbReference>
<dbReference type="Pfam" id="PF14403">
    <property type="entry name" value="CP_ATPgrasp_2"/>
    <property type="match status" value="1"/>
</dbReference>
<dbReference type="STRING" id="1841610.A6X21_10115"/>
<dbReference type="Gene3D" id="3.40.50.11290">
    <property type="match status" value="1"/>
</dbReference>
<dbReference type="PANTHER" id="PTHR34595:SF2">
    <property type="entry name" value="BLR2978 PROTEIN"/>
    <property type="match status" value="1"/>
</dbReference>
<dbReference type="EMBL" id="LYDR01000144">
    <property type="protein sequence ID" value="ODA29152.1"/>
    <property type="molecule type" value="Genomic_DNA"/>
</dbReference>
<dbReference type="RefSeq" id="WP_068850496.1">
    <property type="nucleotide sequence ID" value="NZ_LYDR01000144.1"/>
</dbReference>
<comment type="caution">
    <text evidence="4">The sequence shown here is derived from an EMBL/GenBank/DDBJ whole genome shotgun (WGS) entry which is preliminary data.</text>
</comment>
<dbReference type="SUPFAM" id="SSF56059">
    <property type="entry name" value="Glutathione synthetase ATP-binding domain-like"/>
    <property type="match status" value="1"/>
</dbReference>
<reference evidence="4 5" key="1">
    <citation type="submission" date="2016-05" db="EMBL/GenBank/DDBJ databases">
        <title>Genomic and physiological characterization of Planctopirus sp. isolated from fresh water lake.</title>
        <authorList>
            <person name="Subhash Y."/>
            <person name="Ramana C."/>
        </authorList>
    </citation>
    <scope>NUCLEOTIDE SEQUENCE [LARGE SCALE GENOMIC DNA]</scope>
    <source>
        <strain evidence="4 5">JC280</strain>
    </source>
</reference>
<dbReference type="InterPro" id="IPR025841">
    <property type="entry name" value="CP_ATPgrasp_2"/>
</dbReference>
<name>A0A1C3E7C9_9PLAN</name>
<protein>
    <submittedName>
        <fullName evidence="4">Uncharacterized protein</fullName>
    </submittedName>
</protein>
<evidence type="ECO:0000259" key="2">
    <source>
        <dbReference type="Pfam" id="PF04168"/>
    </source>
</evidence>
<evidence type="ECO:0000256" key="1">
    <source>
        <dbReference type="SAM" id="MobiDB-lite"/>
    </source>
</evidence>
<dbReference type="PANTHER" id="PTHR34595">
    <property type="entry name" value="BLR5612 PROTEIN"/>
    <property type="match status" value="1"/>
</dbReference>
<dbReference type="Pfam" id="PF04168">
    <property type="entry name" value="Alpha-E"/>
    <property type="match status" value="1"/>
</dbReference>
<dbReference type="AlphaFoldDB" id="A0A1C3E7C9"/>
<organism evidence="4 5">
    <name type="scientific">Planctopirus hydrillae</name>
    <dbReference type="NCBI Taxonomy" id="1841610"/>
    <lineage>
        <taxon>Bacteria</taxon>
        <taxon>Pseudomonadati</taxon>
        <taxon>Planctomycetota</taxon>
        <taxon>Planctomycetia</taxon>
        <taxon>Planctomycetales</taxon>
        <taxon>Planctomycetaceae</taxon>
        <taxon>Planctopirus</taxon>
    </lineage>
</organism>
<feature type="region of interest" description="Disordered" evidence="1">
    <location>
        <begin position="859"/>
        <end position="882"/>
    </location>
</feature>
<proteinExistence type="predicted"/>
<gene>
    <name evidence="4" type="ORF">A6X21_10115</name>
</gene>
<sequence length="897" mass="101486">MTQAPGTVLRTGLAEGLVESYPVAEGTHDEYFMSRGVLRSHTTSLVDAIQEMGPLELLRSRQQAQRTIHENSVTYTAQGDTERRNRPWEFDVIPLIIPPDQWQKLARGLSQRAYLLNMIIRDLYGEQRLLSERLLPPQLVYSNPHYSRALHDLPAPVQHQWLQLYAGELARNPGGDWVIVSDRTEAPSGVAYALENRIVGSSIFPKVFRDQRVQRLAPFFIALRELLQKMAYDHRDNPRIVLLSQGPSNPNFFEDAYLARYLGYSLVEGEDLAVRDQQVMLKTLGGLLPVDVLFRRLDDLDCDPLELKADSFRGVTGLVQALRARQCAVANALGCSLLETPAIMAYLPQIARNWLGTELDLPSTQTWWCGDPKSLEYVRHHANSLWIRPAFSHSNLPSGRPAELSQSQRDTLLAAMNHRPHLYVGQEIVRRSKAPVLLNDSWQSWHVGLRTYLVASNSGYVAMPGGLVRCSPLSHTLDQSVSLGEGAKDCWVQSDGPVPQITLLSPPGAAITLRRSGSELPSRVADNMFWVGRFAERAESTARLLRTMVSRLTGESGGSNVPDVAVLMRCLAEGGQIEPSFALQDFRQHMPAIESLLPPAIFDEREPFSLKSTLSQLNHVASLVRERLSLDSWRTINRLYREFHRRRTNAATDFADVLQQLNRLIGDLSALSGLSMESTTRTLGWRFLDIGRRIERSMQTLVLGRSLLIPEYMNSSAVLESIVEVADSLITYRTRYLTRIQLPPVLDLILTDESNPRSVIFQMQTLSQHIDQLPRDKTTPLRTTEQRLILNANSLLQLISAEELSSANQPDVRDRIDRRLAKLARILPQLSNAITHRYLLHAVSAQQLTDVRPRKLKPAEWNMNTTSREKTNEREKMIERERRSLEDNDFMLDNESL</sequence>
<feature type="compositionally biased region" description="Basic and acidic residues" evidence="1">
    <location>
        <begin position="867"/>
        <end position="882"/>
    </location>
</feature>
<keyword evidence="5" id="KW-1185">Reference proteome</keyword>
<feature type="domain" description="DUF403" evidence="2">
    <location>
        <begin position="520"/>
        <end position="839"/>
    </location>
</feature>
<evidence type="ECO:0000259" key="3">
    <source>
        <dbReference type="Pfam" id="PF14403"/>
    </source>
</evidence>
<dbReference type="OrthoDB" id="9803842at2"/>
<evidence type="ECO:0000313" key="4">
    <source>
        <dbReference type="EMBL" id="ODA29152.1"/>
    </source>
</evidence>
<feature type="domain" description="Circularly permuted ATP-grasp type 2" evidence="3">
    <location>
        <begin position="94"/>
        <end position="470"/>
    </location>
</feature>
<dbReference type="Proteomes" id="UP000094828">
    <property type="component" value="Unassembled WGS sequence"/>
</dbReference>